<evidence type="ECO:0000313" key="5">
    <source>
        <dbReference type="Proteomes" id="UP000694523"/>
    </source>
</evidence>
<reference evidence="4" key="1">
    <citation type="submission" date="2025-08" db="UniProtKB">
        <authorList>
            <consortium name="Ensembl"/>
        </authorList>
    </citation>
    <scope>IDENTIFICATION</scope>
</reference>
<dbReference type="PANTHER" id="PTHR48043">
    <property type="entry name" value="EG:EG0003.4 PROTEIN-RELATED"/>
    <property type="match status" value="1"/>
</dbReference>
<dbReference type="InterPro" id="IPR002213">
    <property type="entry name" value="UDP_glucos_trans"/>
</dbReference>
<evidence type="ECO:0000256" key="2">
    <source>
        <dbReference type="ARBA" id="ARBA00022676"/>
    </source>
</evidence>
<keyword evidence="2" id="KW-0328">Glycosyltransferase</keyword>
<dbReference type="Pfam" id="PF00201">
    <property type="entry name" value="UDPGT"/>
    <property type="match status" value="1"/>
</dbReference>
<proteinExistence type="inferred from homology"/>
<comment type="similarity">
    <text evidence="1">Belongs to the UDP-glycosyltransferase family.</text>
</comment>
<dbReference type="Ensembl" id="ENSNMLT00000026159.1">
    <property type="protein sequence ID" value="ENSNMLP00000023376.1"/>
    <property type="gene ID" value="ENSNMLG00000015045.1"/>
</dbReference>
<organism evidence="4 5">
    <name type="scientific">Neogobius melanostomus</name>
    <name type="common">round goby</name>
    <dbReference type="NCBI Taxonomy" id="47308"/>
    <lineage>
        <taxon>Eukaryota</taxon>
        <taxon>Metazoa</taxon>
        <taxon>Chordata</taxon>
        <taxon>Craniata</taxon>
        <taxon>Vertebrata</taxon>
        <taxon>Euteleostomi</taxon>
        <taxon>Actinopterygii</taxon>
        <taxon>Neopterygii</taxon>
        <taxon>Teleostei</taxon>
        <taxon>Neoteleostei</taxon>
        <taxon>Acanthomorphata</taxon>
        <taxon>Gobiaria</taxon>
        <taxon>Gobiiformes</taxon>
        <taxon>Gobioidei</taxon>
        <taxon>Gobiidae</taxon>
        <taxon>Benthophilinae</taxon>
        <taxon>Neogobiini</taxon>
        <taxon>Neogobius</taxon>
    </lineage>
</organism>
<accession>A0A8C6TKB6</accession>
<keyword evidence="5" id="KW-1185">Reference proteome</keyword>
<dbReference type="Proteomes" id="UP000694523">
    <property type="component" value="Unplaced"/>
</dbReference>
<dbReference type="AlphaFoldDB" id="A0A8C6TKB6"/>
<evidence type="ECO:0000256" key="1">
    <source>
        <dbReference type="ARBA" id="ARBA00009995"/>
    </source>
</evidence>
<evidence type="ECO:0000313" key="4">
    <source>
        <dbReference type="Ensembl" id="ENSNMLP00000023376.1"/>
    </source>
</evidence>
<dbReference type="SUPFAM" id="SSF53756">
    <property type="entry name" value="UDP-Glycosyltransferase/glycogen phosphorylase"/>
    <property type="match status" value="1"/>
</dbReference>
<protein>
    <submittedName>
        <fullName evidence="4">Uncharacterized protein</fullName>
    </submittedName>
</protein>
<dbReference type="PANTHER" id="PTHR48043:SF32">
    <property type="entry name" value="UDP-GLUCURONOSYLTRANSFERASE"/>
    <property type="match status" value="1"/>
</dbReference>
<dbReference type="InterPro" id="IPR050271">
    <property type="entry name" value="UDP-glycosyltransferase"/>
</dbReference>
<evidence type="ECO:0000256" key="3">
    <source>
        <dbReference type="ARBA" id="ARBA00022679"/>
    </source>
</evidence>
<dbReference type="GO" id="GO:0008194">
    <property type="term" value="F:UDP-glycosyltransferase activity"/>
    <property type="evidence" value="ECO:0007669"/>
    <property type="project" value="InterPro"/>
</dbReference>
<reference evidence="4" key="2">
    <citation type="submission" date="2025-09" db="UniProtKB">
        <authorList>
            <consortium name="Ensembl"/>
        </authorList>
    </citation>
    <scope>IDENTIFICATION</scope>
</reference>
<keyword evidence="3" id="KW-0808">Transferase</keyword>
<name>A0A8C6TKB6_9GOBI</name>
<sequence length="188" mass="21901">MLEDEEDLEVFNRLLLDVIECRKKSHFVRSFCQQYVITKLLSKDCHFIMAPSPASYVPVSGTELSDQMDFADRVKNVLFYIYSQIELNFYISPAYFDVIKRHFPPGTDLLSLELSTDIWLVRADFVFEFPRPTMPNIVYIGGFQSQEPSPLSEKPLKLLLRHSQNSHRRSYGGLAENRQPLWATTLCW</sequence>